<reference evidence="3" key="1">
    <citation type="submission" date="2015-02" db="EMBL/GenBank/DDBJ databases">
        <title>Draft Genome of Frankia sp. CpI1-S.</title>
        <authorList>
            <person name="Oshone R.T."/>
            <person name="Ngom M."/>
            <person name="Ghodhbane-Gtari F."/>
            <person name="Gtari M."/>
            <person name="Morris K."/>
            <person name="Thomas K."/>
            <person name="Sen A."/>
            <person name="Tisa L.S."/>
        </authorList>
    </citation>
    <scope>NUCLEOTIDE SEQUENCE [LARGE SCALE GENOMIC DNA]</scope>
    <source>
        <strain evidence="3">CpI1-S</strain>
    </source>
</reference>
<evidence type="ECO:0000313" key="2">
    <source>
        <dbReference type="EMBL" id="KJE23719.1"/>
    </source>
</evidence>
<dbReference type="EMBL" id="JYFN01000011">
    <property type="protein sequence ID" value="KJE23719.1"/>
    <property type="molecule type" value="Genomic_DNA"/>
</dbReference>
<sequence>MPLRRTRTDRQMPAAGTTPPEHCAACGHPGGPTRPLRHDTGAWVHHPGQHGPHGTMLMPSETDGEY</sequence>
<evidence type="ECO:0000256" key="1">
    <source>
        <dbReference type="SAM" id="MobiDB-lite"/>
    </source>
</evidence>
<dbReference type="AlphaFoldDB" id="A0A0D8BIA8"/>
<gene>
    <name evidence="2" type="ORF">FF36_01904</name>
</gene>
<feature type="compositionally biased region" description="Basic and acidic residues" evidence="1">
    <location>
        <begin position="1"/>
        <end position="10"/>
    </location>
</feature>
<dbReference type="Proteomes" id="UP000032545">
    <property type="component" value="Unassembled WGS sequence"/>
</dbReference>
<protein>
    <submittedName>
        <fullName evidence="2">Uncharacterized protein</fullName>
    </submittedName>
</protein>
<dbReference type="PATRIC" id="fig|1502723.3.peg.633"/>
<organism evidence="2 3">
    <name type="scientific">Frankia torreyi</name>
    <dbReference type="NCBI Taxonomy" id="1856"/>
    <lineage>
        <taxon>Bacteria</taxon>
        <taxon>Bacillati</taxon>
        <taxon>Actinomycetota</taxon>
        <taxon>Actinomycetes</taxon>
        <taxon>Frankiales</taxon>
        <taxon>Frankiaceae</taxon>
        <taxon>Frankia</taxon>
    </lineage>
</organism>
<dbReference type="RefSeq" id="WP_128423283.1">
    <property type="nucleotide sequence ID" value="NZ_JYFN01000011.1"/>
</dbReference>
<reference evidence="2 3" key="2">
    <citation type="journal article" date="2016" name="Genome Announc.">
        <title>Permanent Draft Genome Sequences for Two Variants of Frankia sp. Strain CpI1, the First Frankia Strain Isolated from Root Nodules of Comptonia peregrina.</title>
        <authorList>
            <person name="Oshone R."/>
            <person name="Hurst S.G.IV."/>
            <person name="Abebe-Akele F."/>
            <person name="Simpson S."/>
            <person name="Morris K."/>
            <person name="Thomas W.K."/>
            <person name="Tisa L.S."/>
        </authorList>
    </citation>
    <scope>NUCLEOTIDE SEQUENCE [LARGE SCALE GENOMIC DNA]</scope>
    <source>
        <strain evidence="3">CpI1-S</strain>
    </source>
</reference>
<name>A0A0D8BIA8_9ACTN</name>
<accession>A0A0D8BIA8</accession>
<evidence type="ECO:0000313" key="3">
    <source>
        <dbReference type="Proteomes" id="UP000032545"/>
    </source>
</evidence>
<feature type="region of interest" description="Disordered" evidence="1">
    <location>
        <begin position="1"/>
        <end position="66"/>
    </location>
</feature>
<proteinExistence type="predicted"/>
<keyword evidence="3" id="KW-1185">Reference proteome</keyword>
<comment type="caution">
    <text evidence="2">The sequence shown here is derived from an EMBL/GenBank/DDBJ whole genome shotgun (WGS) entry which is preliminary data.</text>
</comment>